<dbReference type="InterPro" id="IPR042071">
    <property type="entry name" value="Trans_coact_sf"/>
</dbReference>
<dbReference type="EMBL" id="KU686212">
    <property type="protein sequence ID" value="AOV62188.1"/>
    <property type="molecule type" value="Genomic_DNA"/>
</dbReference>
<keyword evidence="4" id="KW-1185">Reference proteome</keyword>
<dbReference type="Gene3D" id="1.10.10.2850">
    <property type="entry name" value="Phage late-transcription coactivator-like"/>
    <property type="match status" value="1"/>
</dbReference>
<evidence type="ECO:0000313" key="6">
    <source>
        <dbReference type="Proteomes" id="UP000510897"/>
    </source>
</evidence>
<dbReference type="OrthoDB" id="25640at10239"/>
<dbReference type="Proteomes" id="UP000203902">
    <property type="component" value="Segment"/>
</dbReference>
<dbReference type="Proteomes" id="UP000510897">
    <property type="component" value="Segment"/>
</dbReference>
<evidence type="ECO:0000313" key="4">
    <source>
        <dbReference type="Proteomes" id="UP000203902"/>
    </source>
</evidence>
<protein>
    <submittedName>
        <fullName evidence="2">Late promoter transcriptional accessory protein</fullName>
    </submittedName>
</protein>
<proteinExistence type="predicted"/>
<gene>
    <name evidence="1" type="ORF">C490910_266</name>
    <name evidence="3" type="ORF">CC030809_00273</name>
    <name evidence="2" type="ORF">S420910_263</name>
</gene>
<evidence type="ECO:0000313" key="3">
    <source>
        <dbReference type="EMBL" id="QLF86321.1"/>
    </source>
</evidence>
<dbReference type="EMBL" id="KU686213">
    <property type="protein sequence ID" value="AOV62450.1"/>
    <property type="molecule type" value="Genomic_DNA"/>
</dbReference>
<dbReference type="RefSeq" id="YP_009323197.1">
    <property type="nucleotide sequence ID" value="NC_031927.1"/>
</dbReference>
<evidence type="ECO:0000313" key="2">
    <source>
        <dbReference type="EMBL" id="AOV62450.1"/>
    </source>
</evidence>
<dbReference type="Pfam" id="PF16805">
    <property type="entry name" value="Trans_coact"/>
    <property type="match status" value="1"/>
</dbReference>
<dbReference type="KEGG" id="vg:30308318"/>
<reference evidence="4 5" key="1">
    <citation type="journal article" date="2016" name="Virology">
        <title>The genomic content and context of auxiliary metabolic genes in marine cyanomyoviruses.</title>
        <authorList>
            <person name="Crummett L.T."/>
            <person name="Puxty R.J."/>
            <person name="Weihe C."/>
            <person name="Marston M.F."/>
            <person name="Martiny J.B."/>
        </authorList>
    </citation>
    <scope>NUCLEOTIDE SEQUENCE [LARGE SCALE GENOMIC DNA]</scope>
    <source>
        <strain evidence="1">0910CC49</strain>
        <strain evidence="2">0910SB42</strain>
    </source>
</reference>
<dbReference type="Proteomes" id="UP000226384">
    <property type="component" value="Segment"/>
</dbReference>
<evidence type="ECO:0000313" key="1">
    <source>
        <dbReference type="EMBL" id="AOV62188.1"/>
    </source>
</evidence>
<evidence type="ECO:0000313" key="5">
    <source>
        <dbReference type="Proteomes" id="UP000226384"/>
    </source>
</evidence>
<sequence>MTTQNELEKVLDEKFLTPIKFSYIIEKIVLSEKLNYIDAIIHYCEKENIEVESVSKLMTKPLKEKLKVDATNLNFMKNLGASKAKLPL</sequence>
<dbReference type="EMBL" id="MT586120">
    <property type="protein sequence ID" value="QLF86321.1"/>
    <property type="molecule type" value="Genomic_DNA"/>
</dbReference>
<organism evidence="2 5">
    <name type="scientific">Synechococcus phage S-CAM7</name>
    <dbReference type="NCBI Taxonomy" id="1883368"/>
    <lineage>
        <taxon>Viruses</taxon>
        <taxon>Duplodnaviria</taxon>
        <taxon>Heunggongvirae</taxon>
        <taxon>Uroviricota</taxon>
        <taxon>Caudoviricetes</taxon>
        <taxon>Pantevenvirales</taxon>
        <taxon>Kyanoviridae</taxon>
        <taxon>Mazuvirus</taxon>
        <taxon>Mazuvirus scam7</taxon>
    </lineage>
</organism>
<name>A0A1D8KUV7_9CAUD</name>
<reference evidence="3 6" key="3">
    <citation type="submission" date="2020-07" db="EMBL/GenBank/DDBJ databases">
        <title>Signatures of coevolution in a cyanophage population.</title>
        <authorList>
            <person name="Abebe J."/>
        </authorList>
    </citation>
    <scope>NUCLEOTIDE SEQUENCE [LARGE SCALE GENOMIC DNA]</scope>
    <source>
        <strain evidence="3">0809CC03</strain>
    </source>
</reference>
<dbReference type="InterPro" id="IPR031836">
    <property type="entry name" value="Trans_coact"/>
</dbReference>
<dbReference type="GeneID" id="30308318"/>
<reference evidence="3 6" key="2">
    <citation type="submission" date="2020-06" db="EMBL/GenBank/DDBJ databases">
        <authorList>
            <person name="Puxty R.J."/>
            <person name="Weihe C."/>
            <person name="Marston M.F."/>
            <person name="Martiny J.B.H."/>
        </authorList>
    </citation>
    <scope>NUCLEOTIDE SEQUENCE [LARGE SCALE GENOMIC DNA]</scope>
    <source>
        <strain evidence="3">0809CC03</strain>
    </source>
</reference>
<accession>A0A1D8KUV7</accession>